<dbReference type="RefSeq" id="WP_161337467.1">
    <property type="nucleotide sequence ID" value="NZ_JBHSDG010000002.1"/>
</dbReference>
<keyword evidence="4 9" id="KW-0997">Cell inner membrane</keyword>
<dbReference type="EMBL" id="WTVA01000001">
    <property type="protein sequence ID" value="MZR21057.1"/>
    <property type="molecule type" value="Genomic_DNA"/>
</dbReference>
<protein>
    <recommendedName>
        <fullName evidence="9">TRAP transporter small permease protein</fullName>
    </recommendedName>
</protein>
<gene>
    <name evidence="11" type="ORF">GQF03_01795</name>
</gene>
<keyword evidence="3" id="KW-1003">Cell membrane</keyword>
<evidence type="ECO:0000313" key="12">
    <source>
        <dbReference type="Proteomes" id="UP000445696"/>
    </source>
</evidence>
<feature type="transmembrane region" description="Helical" evidence="9">
    <location>
        <begin position="16"/>
        <end position="36"/>
    </location>
</feature>
<comment type="subcellular location">
    <subcellularLocation>
        <location evidence="1 9">Cell inner membrane</location>
        <topology evidence="1 9">Multi-pass membrane protein</topology>
    </subcellularLocation>
</comment>
<dbReference type="GO" id="GO:0022857">
    <property type="term" value="F:transmembrane transporter activity"/>
    <property type="evidence" value="ECO:0007669"/>
    <property type="project" value="UniProtKB-UniRule"/>
</dbReference>
<evidence type="ECO:0000256" key="9">
    <source>
        <dbReference type="RuleBase" id="RU369079"/>
    </source>
</evidence>
<dbReference type="Proteomes" id="UP000445696">
    <property type="component" value="Unassembled WGS sequence"/>
</dbReference>
<dbReference type="OrthoDB" id="6160477at2"/>
<comment type="similarity">
    <text evidence="8 9">Belongs to the TRAP transporter small permease family.</text>
</comment>
<comment type="caution">
    <text evidence="11">The sequence shown here is derived from an EMBL/GenBank/DDBJ whole genome shotgun (WGS) entry which is preliminary data.</text>
</comment>
<evidence type="ECO:0000256" key="8">
    <source>
        <dbReference type="ARBA" id="ARBA00038436"/>
    </source>
</evidence>
<comment type="function">
    <text evidence="9">Part of the tripartite ATP-independent periplasmic (TRAP) transport system.</text>
</comment>
<dbReference type="Pfam" id="PF04290">
    <property type="entry name" value="DctQ"/>
    <property type="match status" value="1"/>
</dbReference>
<reference evidence="11 12" key="1">
    <citation type="journal article" date="2014" name="Int. J. Syst. Evol. Microbiol.">
        <title>Sneathiella chungangensis sp. nov., isolated from a marine sand, and emended description of the genus Sneathiella.</title>
        <authorList>
            <person name="Siamphan C."/>
            <person name="Kim H."/>
            <person name="Lee J.S."/>
            <person name="Kim W."/>
        </authorList>
    </citation>
    <scope>NUCLEOTIDE SEQUENCE [LARGE SCALE GENOMIC DNA]</scope>
    <source>
        <strain evidence="11 12">KCTC 32476</strain>
    </source>
</reference>
<keyword evidence="2 9" id="KW-0813">Transport</keyword>
<feature type="domain" description="Tripartite ATP-independent periplasmic transporters DctQ component" evidence="10">
    <location>
        <begin position="29"/>
        <end position="155"/>
    </location>
</feature>
<feature type="transmembrane region" description="Helical" evidence="9">
    <location>
        <begin position="89"/>
        <end position="111"/>
    </location>
</feature>
<keyword evidence="6 9" id="KW-1133">Transmembrane helix</keyword>
<evidence type="ECO:0000259" key="10">
    <source>
        <dbReference type="Pfam" id="PF04290"/>
    </source>
</evidence>
<feature type="transmembrane region" description="Helical" evidence="9">
    <location>
        <begin position="138"/>
        <end position="162"/>
    </location>
</feature>
<accession>A0A845MCY5</accession>
<dbReference type="InterPro" id="IPR055348">
    <property type="entry name" value="DctQ"/>
</dbReference>
<evidence type="ECO:0000256" key="2">
    <source>
        <dbReference type="ARBA" id="ARBA00022448"/>
    </source>
</evidence>
<evidence type="ECO:0000313" key="11">
    <source>
        <dbReference type="EMBL" id="MZR21057.1"/>
    </source>
</evidence>
<comment type="subunit">
    <text evidence="9">The complex comprises the extracytoplasmic solute receptor protein and the two transmembrane proteins.</text>
</comment>
<evidence type="ECO:0000256" key="3">
    <source>
        <dbReference type="ARBA" id="ARBA00022475"/>
    </source>
</evidence>
<evidence type="ECO:0000256" key="4">
    <source>
        <dbReference type="ARBA" id="ARBA00022519"/>
    </source>
</evidence>
<proteinExistence type="inferred from homology"/>
<organism evidence="11 12">
    <name type="scientific">Sneathiella chungangensis</name>
    <dbReference type="NCBI Taxonomy" id="1418234"/>
    <lineage>
        <taxon>Bacteria</taxon>
        <taxon>Pseudomonadati</taxon>
        <taxon>Pseudomonadota</taxon>
        <taxon>Alphaproteobacteria</taxon>
        <taxon>Sneathiellales</taxon>
        <taxon>Sneathiellaceae</taxon>
        <taxon>Sneathiella</taxon>
    </lineage>
</organism>
<evidence type="ECO:0000256" key="5">
    <source>
        <dbReference type="ARBA" id="ARBA00022692"/>
    </source>
</evidence>
<evidence type="ECO:0000256" key="7">
    <source>
        <dbReference type="ARBA" id="ARBA00023136"/>
    </source>
</evidence>
<dbReference type="GO" id="GO:0005886">
    <property type="term" value="C:plasma membrane"/>
    <property type="evidence" value="ECO:0007669"/>
    <property type="project" value="UniProtKB-SubCell"/>
</dbReference>
<keyword evidence="12" id="KW-1185">Reference proteome</keyword>
<dbReference type="AlphaFoldDB" id="A0A845MCY5"/>
<name>A0A845MCY5_9PROT</name>
<keyword evidence="7 9" id="KW-0472">Membrane</keyword>
<keyword evidence="5 9" id="KW-0812">Transmembrane</keyword>
<evidence type="ECO:0000256" key="6">
    <source>
        <dbReference type="ARBA" id="ARBA00022989"/>
    </source>
</evidence>
<dbReference type="PANTHER" id="PTHR35011:SF10">
    <property type="entry name" value="TRAP TRANSPORTER SMALL PERMEASE PROTEIN"/>
    <property type="match status" value="1"/>
</dbReference>
<feature type="transmembrane region" description="Helical" evidence="9">
    <location>
        <begin position="51"/>
        <end position="69"/>
    </location>
</feature>
<dbReference type="GO" id="GO:0015740">
    <property type="term" value="P:C4-dicarboxylate transport"/>
    <property type="evidence" value="ECO:0007669"/>
    <property type="project" value="TreeGrafter"/>
</dbReference>
<dbReference type="PANTHER" id="PTHR35011">
    <property type="entry name" value="2,3-DIKETO-L-GULONATE TRAP TRANSPORTER SMALL PERMEASE PROTEIN YIAM"/>
    <property type="match status" value="1"/>
</dbReference>
<dbReference type="InterPro" id="IPR007387">
    <property type="entry name" value="TRAP_DctQ"/>
</dbReference>
<evidence type="ECO:0000256" key="1">
    <source>
        <dbReference type="ARBA" id="ARBA00004429"/>
    </source>
</evidence>
<sequence length="187" mass="20550">MINRLLGSFEAISKRLVWLGGIMLIGAAFLVTIDVFARKFLNISLAGSDELSGYAFGMSTSLAFAYALLSRANIRVDAFYHLFPRWGRVASDIIGLALLLGFIGLIAYLGFNLLTDSFFHGSRSITPLRTPLAIPQTVWWLGLAFALLTGLLILVASLHAVFRKDWATIQRLVGVKSVDEQIDEETA</sequence>